<accession>A0A4Y2TZ64</accession>
<evidence type="ECO:0000313" key="1">
    <source>
        <dbReference type="EMBL" id="GBO04636.1"/>
    </source>
</evidence>
<dbReference type="Pfam" id="PF03564">
    <property type="entry name" value="DUF1759"/>
    <property type="match status" value="1"/>
</dbReference>
<organism evidence="1 2">
    <name type="scientific">Araneus ventricosus</name>
    <name type="common">Orbweaver spider</name>
    <name type="synonym">Epeira ventricosa</name>
    <dbReference type="NCBI Taxonomy" id="182803"/>
    <lineage>
        <taxon>Eukaryota</taxon>
        <taxon>Metazoa</taxon>
        <taxon>Ecdysozoa</taxon>
        <taxon>Arthropoda</taxon>
        <taxon>Chelicerata</taxon>
        <taxon>Arachnida</taxon>
        <taxon>Araneae</taxon>
        <taxon>Araneomorphae</taxon>
        <taxon>Entelegynae</taxon>
        <taxon>Araneoidea</taxon>
        <taxon>Araneidae</taxon>
        <taxon>Araneus</taxon>
    </lineage>
</organism>
<dbReference type="OrthoDB" id="7444419at2759"/>
<dbReference type="InterPro" id="IPR005312">
    <property type="entry name" value="DUF1759"/>
</dbReference>
<evidence type="ECO:0000313" key="2">
    <source>
        <dbReference type="Proteomes" id="UP000499080"/>
    </source>
</evidence>
<proteinExistence type="predicted"/>
<sequence>MADISMAVEAQYELEDRLETLEVRFKVILEDLTSEKQKSLQNNNEDECYFKSVNSKLSKISMFYGKYEKWSRFENQFMNLITNNDDLSDGEKFYYLHSTLNGEVKQV</sequence>
<comment type="caution">
    <text evidence="1">The sequence shown here is derived from an EMBL/GenBank/DDBJ whole genome shotgun (WGS) entry which is preliminary data.</text>
</comment>
<dbReference type="Proteomes" id="UP000499080">
    <property type="component" value="Unassembled WGS sequence"/>
</dbReference>
<dbReference type="EMBL" id="BGPR01031503">
    <property type="protein sequence ID" value="GBO04636.1"/>
    <property type="molecule type" value="Genomic_DNA"/>
</dbReference>
<name>A0A4Y2TZ64_ARAVE</name>
<dbReference type="AlphaFoldDB" id="A0A4Y2TZ64"/>
<gene>
    <name evidence="1" type="ORF">AVEN_274184_1</name>
</gene>
<keyword evidence="2" id="KW-1185">Reference proteome</keyword>
<protein>
    <submittedName>
        <fullName evidence="1">Uncharacterized protein</fullName>
    </submittedName>
</protein>
<reference evidence="1 2" key="1">
    <citation type="journal article" date="2019" name="Sci. Rep.">
        <title>Orb-weaving spider Araneus ventricosus genome elucidates the spidroin gene catalogue.</title>
        <authorList>
            <person name="Kono N."/>
            <person name="Nakamura H."/>
            <person name="Ohtoshi R."/>
            <person name="Moran D.A.P."/>
            <person name="Shinohara A."/>
            <person name="Yoshida Y."/>
            <person name="Fujiwara M."/>
            <person name="Mori M."/>
            <person name="Tomita M."/>
            <person name="Arakawa K."/>
        </authorList>
    </citation>
    <scope>NUCLEOTIDE SEQUENCE [LARGE SCALE GENOMIC DNA]</scope>
</reference>